<evidence type="ECO:0000313" key="1">
    <source>
        <dbReference type="EMBL" id="PMB69698.1"/>
    </source>
</evidence>
<reference evidence="1 2" key="1">
    <citation type="journal article" date="2016" name="Appl. Microbiol. Biotechnol.">
        <title>Characterization of T-DNA insertion mutants with decreased virulence in the entomopathogenic fungus Beauveria bassiana JEF-007.</title>
        <authorList>
            <person name="Kim S."/>
            <person name="Lee S.J."/>
            <person name="Nai Y.S."/>
            <person name="Yu J.S."/>
            <person name="Lee M.R."/>
            <person name="Yang Y.T."/>
            <person name="Kim J.S."/>
        </authorList>
    </citation>
    <scope>NUCLEOTIDE SEQUENCE [LARGE SCALE GENOMIC DNA]</scope>
    <source>
        <strain evidence="1 2">JEF-007</strain>
    </source>
</reference>
<name>A0A2N6NR16_BEABA</name>
<organism evidence="1 2">
    <name type="scientific">Beauveria bassiana</name>
    <name type="common">White muscardine disease fungus</name>
    <name type="synonym">Tritirachium shiotae</name>
    <dbReference type="NCBI Taxonomy" id="176275"/>
    <lineage>
        <taxon>Eukaryota</taxon>
        <taxon>Fungi</taxon>
        <taxon>Dikarya</taxon>
        <taxon>Ascomycota</taxon>
        <taxon>Pezizomycotina</taxon>
        <taxon>Sordariomycetes</taxon>
        <taxon>Hypocreomycetidae</taxon>
        <taxon>Hypocreales</taxon>
        <taxon>Cordycipitaceae</taxon>
        <taxon>Beauveria</taxon>
    </lineage>
</organism>
<gene>
    <name evidence="1" type="ORF">BM221_004345</name>
</gene>
<dbReference type="Proteomes" id="UP000235728">
    <property type="component" value="Unassembled WGS sequence"/>
</dbReference>
<dbReference type="EMBL" id="MRVG01000004">
    <property type="protein sequence ID" value="PMB69698.1"/>
    <property type="molecule type" value="Genomic_DNA"/>
</dbReference>
<evidence type="ECO:0000313" key="2">
    <source>
        <dbReference type="Proteomes" id="UP000235728"/>
    </source>
</evidence>
<dbReference type="AlphaFoldDB" id="A0A2N6NR16"/>
<comment type="caution">
    <text evidence="1">The sequence shown here is derived from an EMBL/GenBank/DDBJ whole genome shotgun (WGS) entry which is preliminary data.</text>
</comment>
<sequence length="86" mass="9483">MTLKLGKIGEVAHTPKYNVLRNLKNECTASLPASNDWLPIPDLSQYKETIETWPGIEDYADFTLEQIDGSILALQGEPHTPTAGKS</sequence>
<proteinExistence type="predicted"/>
<accession>A0A2N6NR16</accession>
<protein>
    <submittedName>
        <fullName evidence="1">Uncharacterized protein</fullName>
    </submittedName>
</protein>